<dbReference type="PANTHER" id="PTHR33343:SF1">
    <property type="entry name" value="LARGE RIBOSOMAL SUBUNIT PROTEIN BL35M"/>
    <property type="match status" value="1"/>
</dbReference>
<dbReference type="STRING" id="1314777.A0A164MQ98"/>
<dbReference type="AlphaFoldDB" id="A0A164MQ98"/>
<dbReference type="GO" id="GO:0003735">
    <property type="term" value="F:structural constituent of ribosome"/>
    <property type="evidence" value="ECO:0007669"/>
    <property type="project" value="InterPro"/>
</dbReference>
<evidence type="ECO:0008006" key="6">
    <source>
        <dbReference type="Google" id="ProtNLM"/>
    </source>
</evidence>
<evidence type="ECO:0000256" key="2">
    <source>
        <dbReference type="ARBA" id="ARBA00022980"/>
    </source>
</evidence>
<keyword evidence="2" id="KW-0689">Ribosomal protein</keyword>
<dbReference type="InterPro" id="IPR021137">
    <property type="entry name" value="Ribosomal_bL35-like"/>
</dbReference>
<dbReference type="GO" id="GO:0006412">
    <property type="term" value="P:translation"/>
    <property type="evidence" value="ECO:0007669"/>
    <property type="project" value="InterPro"/>
</dbReference>
<keyword evidence="3" id="KW-0687">Ribonucleoprotein</keyword>
<accession>A0A164MQ98</accession>
<dbReference type="EMBL" id="KV419462">
    <property type="protein sequence ID" value="KZS86928.1"/>
    <property type="molecule type" value="Genomic_DNA"/>
</dbReference>
<protein>
    <recommendedName>
        <fullName evidence="6">50S ribosomal protein L35</fullName>
    </recommendedName>
</protein>
<evidence type="ECO:0000256" key="1">
    <source>
        <dbReference type="ARBA" id="ARBA00006598"/>
    </source>
</evidence>
<proteinExistence type="inferred from homology"/>
<evidence type="ECO:0000256" key="3">
    <source>
        <dbReference type="ARBA" id="ARBA00023274"/>
    </source>
</evidence>
<dbReference type="SUPFAM" id="SSF143034">
    <property type="entry name" value="L35p-like"/>
    <property type="match status" value="1"/>
</dbReference>
<reference evidence="4 5" key="1">
    <citation type="journal article" date="2016" name="Mol. Biol. Evol.">
        <title>Comparative Genomics of Early-Diverging Mushroom-Forming Fungi Provides Insights into the Origins of Lignocellulose Decay Capabilities.</title>
        <authorList>
            <person name="Nagy L.G."/>
            <person name="Riley R."/>
            <person name="Tritt A."/>
            <person name="Adam C."/>
            <person name="Daum C."/>
            <person name="Floudas D."/>
            <person name="Sun H."/>
            <person name="Yadav J.S."/>
            <person name="Pangilinan J."/>
            <person name="Larsson K.H."/>
            <person name="Matsuura K."/>
            <person name="Barry K."/>
            <person name="Labutti K."/>
            <person name="Kuo R."/>
            <person name="Ohm R.A."/>
            <person name="Bhattacharya S.S."/>
            <person name="Shirouzu T."/>
            <person name="Yoshinaga Y."/>
            <person name="Martin F.M."/>
            <person name="Grigoriev I.V."/>
            <person name="Hibbett D.S."/>
        </authorList>
    </citation>
    <scope>NUCLEOTIDE SEQUENCE [LARGE SCALE GENOMIC DNA]</scope>
    <source>
        <strain evidence="4 5">HHB9708</strain>
    </source>
</reference>
<dbReference type="OrthoDB" id="162638at2759"/>
<dbReference type="InterPro" id="IPR037229">
    <property type="entry name" value="Ribosomal_bL35_sf"/>
</dbReference>
<gene>
    <name evidence="4" type="ORF">SISNIDRAFT_420304</name>
</gene>
<dbReference type="Proteomes" id="UP000076722">
    <property type="component" value="Unassembled WGS sequence"/>
</dbReference>
<comment type="similarity">
    <text evidence="1">Belongs to the bacterial ribosomal protein bL35 family.</text>
</comment>
<dbReference type="GO" id="GO:0015934">
    <property type="term" value="C:large ribosomal subunit"/>
    <property type="evidence" value="ECO:0007669"/>
    <property type="project" value="TreeGrafter"/>
</dbReference>
<evidence type="ECO:0000313" key="4">
    <source>
        <dbReference type="EMBL" id="KZS86928.1"/>
    </source>
</evidence>
<organism evidence="4 5">
    <name type="scientific">Sistotremastrum niveocremeum HHB9708</name>
    <dbReference type="NCBI Taxonomy" id="1314777"/>
    <lineage>
        <taxon>Eukaryota</taxon>
        <taxon>Fungi</taxon>
        <taxon>Dikarya</taxon>
        <taxon>Basidiomycota</taxon>
        <taxon>Agaricomycotina</taxon>
        <taxon>Agaricomycetes</taxon>
        <taxon>Sistotremastrales</taxon>
        <taxon>Sistotremastraceae</taxon>
        <taxon>Sertulicium</taxon>
        <taxon>Sertulicium niveocremeum</taxon>
    </lineage>
</organism>
<sequence length="86" mass="9800">MLWSTIRLFSSSPAVQLNKYKLKSHNGAKKRWTSLPSGLFKRGKAGHKHLNVSKRPNRLNRLGQATYSHGWQTGILNRLLPYGSRT</sequence>
<dbReference type="InterPro" id="IPR001706">
    <property type="entry name" value="Ribosomal_bL35"/>
</dbReference>
<dbReference type="Gene3D" id="4.10.410.60">
    <property type="match status" value="1"/>
</dbReference>
<dbReference type="PANTHER" id="PTHR33343">
    <property type="entry name" value="54S RIBOSOMAL PROTEIN BL35M"/>
    <property type="match status" value="1"/>
</dbReference>
<name>A0A164MQ98_9AGAM</name>
<evidence type="ECO:0000313" key="5">
    <source>
        <dbReference type="Proteomes" id="UP000076722"/>
    </source>
</evidence>
<dbReference type="Pfam" id="PF01632">
    <property type="entry name" value="Ribosomal_L35p"/>
    <property type="match status" value="1"/>
</dbReference>
<keyword evidence="5" id="KW-1185">Reference proteome</keyword>